<sequence length="139" mass="16416">MRLIYLTLLIALTFNCSAQENQKKENINMDKMMIRISEIEIEPEYLNEYLSILKEEARASVELEPGVISIYPMFQKENPNEIRILEIYTDKKAYENHLQTPHFKHYKTTTLKMVKSLELIDMSAIDEQTMPKIFKKIGQ</sequence>
<accession>A0A1H9YBS7</accession>
<keyword evidence="3" id="KW-0560">Oxidoreductase</keyword>
<dbReference type="RefSeq" id="WP_074780060.1">
    <property type="nucleotide sequence ID" value="NZ_FOHT01000001.1"/>
</dbReference>
<dbReference type="AlphaFoldDB" id="A0A1H9YBS7"/>
<dbReference type="Gene3D" id="3.30.70.100">
    <property type="match status" value="1"/>
</dbReference>
<proteinExistence type="predicted"/>
<organism evidence="3 4">
    <name type="scientific">Draconibacterium orientale</name>
    <dbReference type="NCBI Taxonomy" id="1168034"/>
    <lineage>
        <taxon>Bacteria</taxon>
        <taxon>Pseudomonadati</taxon>
        <taxon>Bacteroidota</taxon>
        <taxon>Bacteroidia</taxon>
        <taxon>Marinilabiliales</taxon>
        <taxon>Prolixibacteraceae</taxon>
        <taxon>Draconibacterium</taxon>
    </lineage>
</organism>
<evidence type="ECO:0000313" key="3">
    <source>
        <dbReference type="EMBL" id="SES66313.1"/>
    </source>
</evidence>
<reference evidence="3 4" key="1">
    <citation type="submission" date="2016-10" db="EMBL/GenBank/DDBJ databases">
        <authorList>
            <person name="de Groot N.N."/>
        </authorList>
    </citation>
    <scope>NUCLEOTIDE SEQUENCE [LARGE SCALE GENOMIC DNA]</scope>
    <source>
        <strain evidence="3 4">DSM 25947</strain>
    </source>
</reference>
<dbReference type="GO" id="GO:0004497">
    <property type="term" value="F:monooxygenase activity"/>
    <property type="evidence" value="ECO:0007669"/>
    <property type="project" value="UniProtKB-KW"/>
</dbReference>
<dbReference type="OrthoDB" id="9812754at2"/>
<dbReference type="InterPro" id="IPR050744">
    <property type="entry name" value="AI-2_Isomerase_LsrG"/>
</dbReference>
<feature type="signal peptide" evidence="1">
    <location>
        <begin position="1"/>
        <end position="18"/>
    </location>
</feature>
<feature type="domain" description="ABM" evidence="2">
    <location>
        <begin position="33"/>
        <end position="125"/>
    </location>
</feature>
<dbReference type="SUPFAM" id="SSF54909">
    <property type="entry name" value="Dimeric alpha+beta barrel"/>
    <property type="match status" value="1"/>
</dbReference>
<dbReference type="Proteomes" id="UP000181981">
    <property type="component" value="Unassembled WGS sequence"/>
</dbReference>
<dbReference type="PANTHER" id="PTHR33336:SF3">
    <property type="entry name" value="ABM DOMAIN-CONTAINING PROTEIN"/>
    <property type="match status" value="1"/>
</dbReference>
<dbReference type="Pfam" id="PF03992">
    <property type="entry name" value="ABM"/>
    <property type="match status" value="1"/>
</dbReference>
<dbReference type="EMBL" id="FOHT01000001">
    <property type="protein sequence ID" value="SES66313.1"/>
    <property type="molecule type" value="Genomic_DNA"/>
</dbReference>
<name>A0A1H9YBS7_9BACT</name>
<protein>
    <submittedName>
        <fullName evidence="3">Quinol monooxygenase YgiN</fullName>
    </submittedName>
</protein>
<dbReference type="InterPro" id="IPR007138">
    <property type="entry name" value="ABM_dom"/>
</dbReference>
<dbReference type="InterPro" id="IPR011008">
    <property type="entry name" value="Dimeric_a/b-barrel"/>
</dbReference>
<evidence type="ECO:0000313" key="4">
    <source>
        <dbReference type="Proteomes" id="UP000181981"/>
    </source>
</evidence>
<dbReference type="PANTHER" id="PTHR33336">
    <property type="entry name" value="QUINOL MONOOXYGENASE YGIN-RELATED"/>
    <property type="match status" value="1"/>
</dbReference>
<evidence type="ECO:0000256" key="1">
    <source>
        <dbReference type="SAM" id="SignalP"/>
    </source>
</evidence>
<keyword evidence="1" id="KW-0732">Signal</keyword>
<feature type="chain" id="PRO_5010347390" evidence="1">
    <location>
        <begin position="19"/>
        <end position="139"/>
    </location>
</feature>
<gene>
    <name evidence="3" type="ORF">SAMN05444285_101117</name>
</gene>
<keyword evidence="3" id="KW-0503">Monooxygenase</keyword>
<evidence type="ECO:0000259" key="2">
    <source>
        <dbReference type="PROSITE" id="PS51725"/>
    </source>
</evidence>
<dbReference type="PROSITE" id="PS51725">
    <property type="entry name" value="ABM"/>
    <property type="match status" value="1"/>
</dbReference>